<keyword evidence="1" id="KW-0175">Coiled coil</keyword>
<keyword evidence="2" id="KW-0472">Membrane</keyword>
<reference evidence="4" key="1">
    <citation type="journal article" date="2011" name="MBio">
        <title>Novel metabolic attributes of the genus Cyanothece, comprising a group of unicellular nitrogen-fixing Cyanobacteria.</title>
        <authorList>
            <person name="Bandyopadhyay A."/>
            <person name="Elvitigala T."/>
            <person name="Welsh E."/>
            <person name="Stockel J."/>
            <person name="Liberton M."/>
            <person name="Min H."/>
            <person name="Sherman L.A."/>
            <person name="Pakrasi H.B."/>
        </authorList>
    </citation>
    <scope>NUCLEOTIDE SEQUENCE [LARGE SCALE GENOMIC DNA]</scope>
    <source>
        <strain evidence="4">PCC 7424</strain>
    </source>
</reference>
<evidence type="ECO:0000313" key="4">
    <source>
        <dbReference type="Proteomes" id="UP000002384"/>
    </source>
</evidence>
<feature type="coiled-coil region" evidence="1">
    <location>
        <begin position="144"/>
        <end position="233"/>
    </location>
</feature>
<evidence type="ECO:0008006" key="5">
    <source>
        <dbReference type="Google" id="ProtNLM"/>
    </source>
</evidence>
<dbReference type="PANTHER" id="PTHR32309">
    <property type="entry name" value="TYROSINE-PROTEIN KINASE"/>
    <property type="match status" value="1"/>
</dbReference>
<dbReference type="Proteomes" id="UP000002384">
    <property type="component" value="Chromosome"/>
</dbReference>
<feature type="transmembrane region" description="Helical" evidence="2">
    <location>
        <begin position="429"/>
        <end position="450"/>
    </location>
</feature>
<keyword evidence="4" id="KW-1185">Reference proteome</keyword>
<dbReference type="eggNOG" id="COG3206">
    <property type="taxonomic scope" value="Bacteria"/>
</dbReference>
<dbReference type="STRING" id="65393.PCC7424_4595"/>
<dbReference type="EMBL" id="CP001291">
    <property type="protein sequence ID" value="ACK72957.1"/>
    <property type="molecule type" value="Genomic_DNA"/>
</dbReference>
<evidence type="ECO:0000256" key="1">
    <source>
        <dbReference type="SAM" id="Coils"/>
    </source>
</evidence>
<keyword evidence="2" id="KW-0812">Transmembrane</keyword>
<dbReference type="GO" id="GO:0004713">
    <property type="term" value="F:protein tyrosine kinase activity"/>
    <property type="evidence" value="ECO:0007669"/>
    <property type="project" value="TreeGrafter"/>
</dbReference>
<name>B7KAI3_GLOC7</name>
<dbReference type="AlphaFoldDB" id="B7KAI3"/>
<dbReference type="GO" id="GO:0005886">
    <property type="term" value="C:plasma membrane"/>
    <property type="evidence" value="ECO:0007669"/>
    <property type="project" value="TreeGrafter"/>
</dbReference>
<dbReference type="RefSeq" id="WP_015956540.1">
    <property type="nucleotide sequence ID" value="NC_011729.1"/>
</dbReference>
<keyword evidence="2" id="KW-1133">Transmembrane helix</keyword>
<proteinExistence type="predicted"/>
<evidence type="ECO:0000256" key="2">
    <source>
        <dbReference type="SAM" id="Phobius"/>
    </source>
</evidence>
<protein>
    <recommendedName>
        <fullName evidence="5">Lipopolysaccharide biosynthesis protein</fullName>
    </recommendedName>
</protein>
<evidence type="ECO:0000313" key="3">
    <source>
        <dbReference type="EMBL" id="ACK72957.1"/>
    </source>
</evidence>
<dbReference type="PANTHER" id="PTHR32309:SF13">
    <property type="entry name" value="FERRIC ENTEROBACTIN TRANSPORT PROTEIN FEPE"/>
    <property type="match status" value="1"/>
</dbReference>
<dbReference type="InterPro" id="IPR050445">
    <property type="entry name" value="Bact_polysacc_biosynth/exp"/>
</dbReference>
<sequence length="467" mass="52254">MTESLRIPHSSSRKKFNWGSWKNYLLLTVIFNTALWSLSLTYKRVAEPVYASDWSVTLPGLGSTTAVQLPNIGQTSTQIQSPFNNYFEPRETYKYIALSRPVLLAAANQVGLSLKEFGKPDIKIVDNTTLISFNVEGTSPEEAQNKAIALYQAFEKRLQELRLQEAGLQNSQLESELDSARRKLQDAQQKLSRYKARSGFSSFEQITQLSTNIEQLRRERAVILAQKQQSETNFNELSTTLSFSTQQATEAFTLQSDPSFQELLTDYGESNTALVNLNSRYTPNHPAVIDEQARLDFIQNALLSRAQSLLKKSVSLSYIEGLSVNNSQPRQQLTQELISTKVEKQGLASRAQEIERQTVALEQKLKELAKHQLVVEDLQRDVKIAEAVFSSTITKLDLGKTQNFGSYPPTQMISEPSLSSNPAWPNPTLILIGTIGGSFLITSGLFLLGLRDHLSRSNSQKINQSLA</sequence>
<dbReference type="HOGENOM" id="CLU_044332_0_0_3"/>
<organism evidence="3 4">
    <name type="scientific">Gloeothece citriformis (strain PCC 7424)</name>
    <name type="common">Cyanothece sp. (strain PCC 7424)</name>
    <dbReference type="NCBI Taxonomy" id="65393"/>
    <lineage>
        <taxon>Bacteria</taxon>
        <taxon>Bacillati</taxon>
        <taxon>Cyanobacteriota</taxon>
        <taxon>Cyanophyceae</taxon>
        <taxon>Oscillatoriophycideae</taxon>
        <taxon>Chroococcales</taxon>
        <taxon>Aphanothecaceae</taxon>
        <taxon>Gloeothece</taxon>
        <taxon>Gloeothece citriformis</taxon>
    </lineage>
</organism>
<accession>B7KAI3</accession>
<dbReference type="KEGG" id="cyc:PCC7424_4595"/>
<feature type="coiled-coil region" evidence="1">
    <location>
        <begin position="344"/>
        <end position="388"/>
    </location>
</feature>
<dbReference type="OrthoDB" id="6148968at2"/>
<gene>
    <name evidence="3" type="ordered locus">PCC7424_4595</name>
</gene>